<dbReference type="EMBL" id="MHLP01000006">
    <property type="protein sequence ID" value="OGZ13591.1"/>
    <property type="molecule type" value="Genomic_DNA"/>
</dbReference>
<evidence type="ECO:0000256" key="9">
    <source>
        <dbReference type="PIRSR" id="PIRSR614732-1"/>
    </source>
</evidence>
<comment type="catalytic activity">
    <reaction evidence="8 11">
        <text>orotidine 5'-phosphate + H(+) = UMP + CO2</text>
        <dbReference type="Rhea" id="RHEA:11596"/>
        <dbReference type="ChEBI" id="CHEBI:15378"/>
        <dbReference type="ChEBI" id="CHEBI:16526"/>
        <dbReference type="ChEBI" id="CHEBI:57538"/>
        <dbReference type="ChEBI" id="CHEBI:57865"/>
        <dbReference type="EC" id="4.1.1.23"/>
    </reaction>
</comment>
<feature type="binding site" evidence="10">
    <location>
        <position position="199"/>
    </location>
    <ligand>
        <name>substrate</name>
    </ligand>
</feature>
<feature type="binding site" evidence="10">
    <location>
        <position position="34"/>
    </location>
    <ligand>
        <name>substrate</name>
    </ligand>
</feature>
<dbReference type="GO" id="GO:0004590">
    <property type="term" value="F:orotidine-5'-phosphate decarboxylase activity"/>
    <property type="evidence" value="ECO:0007669"/>
    <property type="project" value="UniProtKB-EC"/>
</dbReference>
<dbReference type="InterPro" id="IPR014732">
    <property type="entry name" value="OMPdecase"/>
</dbReference>
<feature type="binding site" evidence="10">
    <location>
        <position position="168"/>
    </location>
    <ligand>
        <name>substrate</name>
    </ligand>
</feature>
<keyword evidence="5 11" id="KW-0210">Decarboxylase</keyword>
<dbReference type="GO" id="GO:0005829">
    <property type="term" value="C:cytosol"/>
    <property type="evidence" value="ECO:0007669"/>
    <property type="project" value="TreeGrafter"/>
</dbReference>
<dbReference type="GO" id="GO:0044205">
    <property type="term" value="P:'de novo' UMP biosynthetic process"/>
    <property type="evidence" value="ECO:0007669"/>
    <property type="project" value="UniProtKB-UniPathway"/>
</dbReference>
<gene>
    <name evidence="13" type="ORF">A2942_04555</name>
</gene>
<comment type="caution">
    <text evidence="13">The sequence shown here is derived from an EMBL/GenBank/DDBJ whole genome shotgun (WGS) entry which is preliminary data.</text>
</comment>
<dbReference type="SUPFAM" id="SSF51366">
    <property type="entry name" value="Ribulose-phoshate binding barrel"/>
    <property type="match status" value="1"/>
</dbReference>
<protein>
    <recommendedName>
        <fullName evidence="4 11">Orotidine 5'-phosphate decarboxylase</fullName>
        <ecNumber evidence="3 11">4.1.1.23</ecNumber>
    </recommendedName>
</protein>
<comment type="function">
    <text evidence="1">Catalyzes the decarboxylation of orotidine 5'-monophosphate (OMP) to uridine 5'-monophosphate (UMP).</text>
</comment>
<dbReference type="InterPro" id="IPR001754">
    <property type="entry name" value="OMPdeCOase_dom"/>
</dbReference>
<feature type="domain" description="Orotidine 5'-phosphate decarboxylase" evidence="12">
    <location>
        <begin position="6"/>
        <end position="214"/>
    </location>
</feature>
<comment type="pathway">
    <text evidence="2 11">Pyrimidine metabolism; UMP biosynthesis via de novo pathway; UMP from orotate: step 2/2.</text>
</comment>
<comment type="similarity">
    <text evidence="11">Belongs to the OMP decarboxylase family.</text>
</comment>
<dbReference type="GO" id="GO:0006207">
    <property type="term" value="P:'de novo' pyrimidine nucleobase biosynthetic process"/>
    <property type="evidence" value="ECO:0007669"/>
    <property type="project" value="InterPro"/>
</dbReference>
<evidence type="ECO:0000256" key="5">
    <source>
        <dbReference type="ARBA" id="ARBA00022793"/>
    </source>
</evidence>
<evidence type="ECO:0000256" key="4">
    <source>
        <dbReference type="ARBA" id="ARBA00021923"/>
    </source>
</evidence>
<feature type="active site" description="For OMPdecase activity" evidence="9">
    <location>
        <position position="63"/>
    </location>
</feature>
<evidence type="ECO:0000256" key="3">
    <source>
        <dbReference type="ARBA" id="ARBA00012321"/>
    </source>
</evidence>
<evidence type="ECO:0000256" key="6">
    <source>
        <dbReference type="ARBA" id="ARBA00022975"/>
    </source>
</evidence>
<dbReference type="Gene3D" id="3.20.20.70">
    <property type="entry name" value="Aldolase class I"/>
    <property type="match status" value="1"/>
</dbReference>
<feature type="binding site" evidence="10">
    <location>
        <position position="198"/>
    </location>
    <ligand>
        <name>substrate</name>
    </ligand>
</feature>
<dbReference type="PROSITE" id="PS00156">
    <property type="entry name" value="OMPDECASE"/>
    <property type="match status" value="1"/>
</dbReference>
<organism evidence="13 14">
    <name type="scientific">Candidatus Lloydbacteria bacterium RIFCSPLOWO2_01_FULL_50_20</name>
    <dbReference type="NCBI Taxonomy" id="1798665"/>
    <lineage>
        <taxon>Bacteria</taxon>
        <taxon>Candidatus Lloydiibacteriota</taxon>
    </lineage>
</organism>
<name>A0A1G2DKU6_9BACT</name>
<dbReference type="STRING" id="1798665.A2942_04555"/>
<dbReference type="NCBIfam" id="TIGR01740">
    <property type="entry name" value="pyrF"/>
    <property type="match status" value="1"/>
</dbReference>
<evidence type="ECO:0000256" key="2">
    <source>
        <dbReference type="ARBA" id="ARBA00004861"/>
    </source>
</evidence>
<accession>A0A1G2DKU6</accession>
<feature type="active site" description="For OMPdecase activity" evidence="9">
    <location>
        <position position="58"/>
    </location>
</feature>
<dbReference type="UniPathway" id="UPA00070">
    <property type="reaction ID" value="UER00120"/>
</dbReference>
<keyword evidence="7 11" id="KW-0456">Lyase</keyword>
<evidence type="ECO:0000256" key="8">
    <source>
        <dbReference type="ARBA" id="ARBA00049157"/>
    </source>
</evidence>
<evidence type="ECO:0000313" key="13">
    <source>
        <dbReference type="EMBL" id="OGZ13591.1"/>
    </source>
</evidence>
<dbReference type="InterPro" id="IPR011060">
    <property type="entry name" value="RibuloseP-bd_barrel"/>
</dbReference>
<dbReference type="CDD" id="cd04725">
    <property type="entry name" value="OMP_decarboxylase_like"/>
    <property type="match status" value="1"/>
</dbReference>
<keyword evidence="6 11" id="KW-0665">Pyrimidine biosynthesis</keyword>
<dbReference type="Proteomes" id="UP000178534">
    <property type="component" value="Unassembled WGS sequence"/>
</dbReference>
<dbReference type="SMART" id="SM00934">
    <property type="entry name" value="OMPdecase"/>
    <property type="match status" value="1"/>
</dbReference>
<proteinExistence type="inferred from homology"/>
<evidence type="ECO:0000259" key="12">
    <source>
        <dbReference type="SMART" id="SM00934"/>
    </source>
</evidence>
<dbReference type="InterPro" id="IPR018089">
    <property type="entry name" value="OMPdecase_AS"/>
</dbReference>
<evidence type="ECO:0000256" key="1">
    <source>
        <dbReference type="ARBA" id="ARBA00002356"/>
    </source>
</evidence>
<feature type="binding site" evidence="10">
    <location>
        <position position="178"/>
    </location>
    <ligand>
        <name>substrate</name>
    </ligand>
</feature>
<dbReference type="AlphaFoldDB" id="A0A1G2DKU6"/>
<dbReference type="Pfam" id="PF00215">
    <property type="entry name" value="OMPdecase"/>
    <property type="match status" value="1"/>
</dbReference>
<evidence type="ECO:0000256" key="11">
    <source>
        <dbReference type="RuleBase" id="RU000512"/>
    </source>
</evidence>
<dbReference type="PANTHER" id="PTHR32119:SF2">
    <property type="entry name" value="OROTIDINE 5'-PHOSPHATE DECARBOXYLASE"/>
    <property type="match status" value="1"/>
</dbReference>
<feature type="active site" description="For OMPdecase activity" evidence="9">
    <location>
        <position position="60"/>
    </location>
</feature>
<sequence>MKLESPIIVALDGMSEERAFLLAASLKDLAWGFKINDLLFEGTSIIRKLKKFGKVFADAKLHDIPNTVGNSVEKISGAGADIITVHASGGIDMMRAAKKHAGRSKIIAVTVLTSSSGGRREIARSVSRLMSDAVAARLDGVVCSAHDLSLLRGMKKGNTFLAVVPGIRPDWYAKKDDQHRSATPKTAMEAGAGLLVVGRPITMSKDPVRATKDILAEIGIC</sequence>
<dbReference type="PANTHER" id="PTHR32119">
    <property type="entry name" value="OROTIDINE 5'-PHOSPHATE DECARBOXYLASE"/>
    <property type="match status" value="1"/>
</dbReference>
<evidence type="ECO:0000256" key="10">
    <source>
        <dbReference type="PIRSR" id="PIRSR614732-2"/>
    </source>
</evidence>
<dbReference type="InterPro" id="IPR013785">
    <property type="entry name" value="Aldolase_TIM"/>
</dbReference>
<dbReference type="EC" id="4.1.1.23" evidence="3 11"/>
<evidence type="ECO:0000313" key="14">
    <source>
        <dbReference type="Proteomes" id="UP000178534"/>
    </source>
</evidence>
<feature type="binding site" evidence="10">
    <location>
        <position position="113"/>
    </location>
    <ligand>
        <name>substrate</name>
    </ligand>
</feature>
<feature type="binding site" evidence="10">
    <location>
        <position position="12"/>
    </location>
    <ligand>
        <name>substrate</name>
    </ligand>
</feature>
<evidence type="ECO:0000256" key="7">
    <source>
        <dbReference type="ARBA" id="ARBA00023239"/>
    </source>
</evidence>
<reference evidence="13 14" key="1">
    <citation type="journal article" date="2016" name="Nat. Commun.">
        <title>Thousands of microbial genomes shed light on interconnected biogeochemical processes in an aquifer system.</title>
        <authorList>
            <person name="Anantharaman K."/>
            <person name="Brown C.T."/>
            <person name="Hug L.A."/>
            <person name="Sharon I."/>
            <person name="Castelle C.J."/>
            <person name="Probst A.J."/>
            <person name="Thomas B.C."/>
            <person name="Singh A."/>
            <person name="Wilkins M.J."/>
            <person name="Karaoz U."/>
            <person name="Brodie E.L."/>
            <person name="Williams K.H."/>
            <person name="Hubbard S.S."/>
            <person name="Banfield J.F."/>
        </authorList>
    </citation>
    <scope>NUCLEOTIDE SEQUENCE [LARGE SCALE GENOMIC DNA]</scope>
</reference>